<reference evidence="2" key="1">
    <citation type="journal article" date="2014" name="Nat. Genet.">
        <title>Genome and transcriptome of the porcine whipworm Trichuris suis.</title>
        <authorList>
            <person name="Jex A.R."/>
            <person name="Nejsum P."/>
            <person name="Schwarz E.M."/>
            <person name="Hu L."/>
            <person name="Young N.D."/>
            <person name="Hall R.S."/>
            <person name="Korhonen P.K."/>
            <person name="Liao S."/>
            <person name="Thamsborg S."/>
            <person name="Xia J."/>
            <person name="Xu P."/>
            <person name="Wang S."/>
            <person name="Scheerlinck J.P."/>
            <person name="Hofmann A."/>
            <person name="Sternberg P.W."/>
            <person name="Wang J."/>
            <person name="Gasser R.B."/>
        </authorList>
    </citation>
    <scope>NUCLEOTIDE SEQUENCE [LARGE SCALE GENOMIC DNA]</scope>
    <source>
        <strain evidence="2">DCEP-RM93F</strain>
    </source>
</reference>
<dbReference type="Proteomes" id="UP000030758">
    <property type="component" value="Unassembled WGS sequence"/>
</dbReference>
<feature type="region of interest" description="Disordered" evidence="1">
    <location>
        <begin position="1"/>
        <end position="22"/>
    </location>
</feature>
<dbReference type="EMBL" id="KL367507">
    <property type="protein sequence ID" value="KFD68164.1"/>
    <property type="molecule type" value="Genomic_DNA"/>
</dbReference>
<organism evidence="2">
    <name type="scientific">Trichuris suis</name>
    <name type="common">pig whipworm</name>
    <dbReference type="NCBI Taxonomy" id="68888"/>
    <lineage>
        <taxon>Eukaryota</taxon>
        <taxon>Metazoa</taxon>
        <taxon>Ecdysozoa</taxon>
        <taxon>Nematoda</taxon>
        <taxon>Enoplea</taxon>
        <taxon>Dorylaimia</taxon>
        <taxon>Trichinellida</taxon>
        <taxon>Trichuridae</taxon>
        <taxon>Trichuris</taxon>
    </lineage>
</organism>
<gene>
    <name evidence="2" type="ORF">M514_02498</name>
</gene>
<feature type="region of interest" description="Disordered" evidence="1">
    <location>
        <begin position="52"/>
        <end position="96"/>
    </location>
</feature>
<feature type="compositionally biased region" description="Basic and acidic residues" evidence="1">
    <location>
        <begin position="1"/>
        <end position="17"/>
    </location>
</feature>
<protein>
    <submittedName>
        <fullName evidence="2">Uncharacterized protein</fullName>
    </submittedName>
</protein>
<name>A0A085NFB8_9BILA</name>
<dbReference type="InterPro" id="IPR005312">
    <property type="entry name" value="DUF1759"/>
</dbReference>
<evidence type="ECO:0000256" key="1">
    <source>
        <dbReference type="SAM" id="MobiDB-lite"/>
    </source>
</evidence>
<feature type="compositionally biased region" description="Basic and acidic residues" evidence="1">
    <location>
        <begin position="59"/>
        <end position="69"/>
    </location>
</feature>
<dbReference type="Pfam" id="PF03564">
    <property type="entry name" value="DUF1759"/>
    <property type="match status" value="1"/>
</dbReference>
<accession>A0A085NFB8</accession>
<sequence length="284" mass="32111">MTTDEEKRFGEKDDSHGSDSNNLSYIIQLANRLRFEEVEYQDVGDISTRQQDWVTAEELQGKQKEEKNPETPASLKTSPEDVDRTSELDDTAKPGCDRTVQDTLWFEGVTNAPRSVGVTFVIPNPWMQQISTASHMDVLDGNSRKWSTFIANFRPLIHETVESDVQRLAILGQLLSPKLRSGFSGLIASQSMHRELQRLHKLYGDPKTVTKTNLNDLMSLPSLRSEQCGDLETFFCKVSGPVGTTKLCRLVHDLKSSALLEHTASKLTPRLDERWLSYERVSLL</sequence>
<proteinExistence type="predicted"/>
<dbReference type="AlphaFoldDB" id="A0A085NFB8"/>
<feature type="compositionally biased region" description="Basic and acidic residues" evidence="1">
    <location>
        <begin position="78"/>
        <end position="96"/>
    </location>
</feature>
<evidence type="ECO:0000313" key="2">
    <source>
        <dbReference type="EMBL" id="KFD68164.1"/>
    </source>
</evidence>